<gene>
    <name evidence="1" type="ORF">GTQ45_06820</name>
</gene>
<dbReference type="AlphaFoldDB" id="A0A845QA03"/>
<evidence type="ECO:0000313" key="2">
    <source>
        <dbReference type="Proteomes" id="UP000470384"/>
    </source>
</evidence>
<dbReference type="GeneID" id="300655093"/>
<protein>
    <recommendedName>
        <fullName evidence="3">PAS domain-containing protein</fullName>
    </recommendedName>
</protein>
<reference evidence="1 2" key="1">
    <citation type="journal article" date="2016" name="Int. J. Syst. Evol. Microbiol.">
        <title>Pyruvatibacter mobilis gen. nov., sp. nov., a marine bacterium from the culture broth of Picochlorum sp. 122.</title>
        <authorList>
            <person name="Wang G."/>
            <person name="Tang M."/>
            <person name="Wu H."/>
            <person name="Dai S."/>
            <person name="Li T."/>
            <person name="Chen C."/>
            <person name="He H."/>
            <person name="Fan J."/>
            <person name="Xiang W."/>
            <person name="Li X."/>
        </authorList>
    </citation>
    <scope>NUCLEOTIDE SEQUENCE [LARGE SCALE GENOMIC DNA]</scope>
    <source>
        <strain evidence="1 2">GYP-11</strain>
    </source>
</reference>
<organism evidence="1 2">
    <name type="scientific">Pyruvatibacter mobilis</name>
    <dbReference type="NCBI Taxonomy" id="1712261"/>
    <lineage>
        <taxon>Bacteria</taxon>
        <taxon>Pseudomonadati</taxon>
        <taxon>Pseudomonadota</taxon>
        <taxon>Alphaproteobacteria</taxon>
        <taxon>Hyphomicrobiales</taxon>
        <taxon>Parvibaculaceae</taxon>
        <taxon>Pyruvatibacter</taxon>
    </lineage>
</organism>
<keyword evidence="2" id="KW-1185">Reference proteome</keyword>
<dbReference type="OrthoDB" id="8480244at2"/>
<accession>A0A845QA03</accession>
<dbReference type="RefSeq" id="WP_160587421.1">
    <property type="nucleotide sequence ID" value="NZ_BMHN01000001.1"/>
</dbReference>
<dbReference type="Proteomes" id="UP000470384">
    <property type="component" value="Unassembled WGS sequence"/>
</dbReference>
<sequence>MVEIRQPEAAPARQPIHVKSISELHQPIVLAGLAYWEENVSEGLPSIRLIDPVRLRTLLSHIVLIDVIWPEGDEAGETAPADFQYRLIGQESAEVHDINLTGKRVSEQSRFGPRYSEVMMDFYKFICVKKKPVASGGTLDIIGKDFREFEGLYMPFTRYGGRVDRIMAVVAYF</sequence>
<evidence type="ECO:0000313" key="1">
    <source>
        <dbReference type="EMBL" id="NBG95443.1"/>
    </source>
</evidence>
<proteinExistence type="predicted"/>
<evidence type="ECO:0008006" key="3">
    <source>
        <dbReference type="Google" id="ProtNLM"/>
    </source>
</evidence>
<name>A0A845QA03_9HYPH</name>
<dbReference type="EMBL" id="WXYQ01000005">
    <property type="protein sequence ID" value="NBG95443.1"/>
    <property type="molecule type" value="Genomic_DNA"/>
</dbReference>
<comment type="caution">
    <text evidence="1">The sequence shown here is derived from an EMBL/GenBank/DDBJ whole genome shotgun (WGS) entry which is preliminary data.</text>
</comment>